<accession>D3DHB2</accession>
<dbReference type="EC" id="5.1.1.1" evidence="5"/>
<comment type="function">
    <text evidence="5">Catalyzes the interconversion of L-alanine and D-alanine. May also act on other amino acids.</text>
</comment>
<comment type="catalytic activity">
    <reaction evidence="1 5">
        <text>L-alanine = D-alanine</text>
        <dbReference type="Rhea" id="RHEA:20249"/>
        <dbReference type="ChEBI" id="CHEBI:57416"/>
        <dbReference type="ChEBI" id="CHEBI:57972"/>
        <dbReference type="EC" id="5.1.1.1"/>
    </reaction>
</comment>
<feature type="active site" description="Proton acceptor; specific for D-alanine" evidence="5">
    <location>
        <position position="33"/>
    </location>
</feature>
<dbReference type="PANTHER" id="PTHR30511">
    <property type="entry name" value="ALANINE RACEMASE"/>
    <property type="match status" value="1"/>
</dbReference>
<evidence type="ECO:0000259" key="8">
    <source>
        <dbReference type="SMART" id="SM01005"/>
    </source>
</evidence>
<protein>
    <recommendedName>
        <fullName evidence="5">Alanine racemase</fullName>
        <ecNumber evidence="5">5.1.1.1</ecNumber>
    </recommendedName>
</protein>
<dbReference type="Gene3D" id="3.20.20.10">
    <property type="entry name" value="Alanine racemase"/>
    <property type="match status" value="1"/>
</dbReference>
<evidence type="ECO:0000256" key="1">
    <source>
        <dbReference type="ARBA" id="ARBA00000316"/>
    </source>
</evidence>
<dbReference type="PANTHER" id="PTHR30511:SF0">
    <property type="entry name" value="ALANINE RACEMASE, CATABOLIC-RELATED"/>
    <property type="match status" value="1"/>
</dbReference>
<dbReference type="KEGG" id="hth:HTH_0754"/>
<evidence type="ECO:0000256" key="3">
    <source>
        <dbReference type="ARBA" id="ARBA00022898"/>
    </source>
</evidence>
<dbReference type="RefSeq" id="WP_012963395.1">
    <property type="nucleotide sequence ID" value="NC_013799.1"/>
</dbReference>
<evidence type="ECO:0000256" key="5">
    <source>
        <dbReference type="HAMAP-Rule" id="MF_01201"/>
    </source>
</evidence>
<keyword evidence="3 5" id="KW-0663">Pyridoxal phosphate</keyword>
<dbReference type="SUPFAM" id="SSF50621">
    <property type="entry name" value="Alanine racemase C-terminal domain-like"/>
    <property type="match status" value="1"/>
</dbReference>
<proteinExistence type="inferred from homology"/>
<evidence type="ECO:0000256" key="4">
    <source>
        <dbReference type="ARBA" id="ARBA00023235"/>
    </source>
</evidence>
<dbReference type="PRINTS" id="PR00992">
    <property type="entry name" value="ALARACEMASE"/>
</dbReference>
<dbReference type="InterPro" id="IPR011079">
    <property type="entry name" value="Ala_racemase_C"/>
</dbReference>
<keyword evidence="10" id="KW-1185">Reference proteome</keyword>
<dbReference type="GO" id="GO:0030632">
    <property type="term" value="P:D-alanine biosynthetic process"/>
    <property type="evidence" value="ECO:0007669"/>
    <property type="project" value="UniProtKB-UniRule"/>
</dbReference>
<evidence type="ECO:0000313" key="9">
    <source>
        <dbReference type="EMBL" id="BAI69214.1"/>
    </source>
</evidence>
<evidence type="ECO:0000313" key="10">
    <source>
        <dbReference type="Proteomes" id="UP000002574"/>
    </source>
</evidence>
<dbReference type="GO" id="GO:0005829">
    <property type="term" value="C:cytosol"/>
    <property type="evidence" value="ECO:0007669"/>
    <property type="project" value="TreeGrafter"/>
</dbReference>
<dbReference type="Pfam" id="PF01168">
    <property type="entry name" value="Ala_racemase_N"/>
    <property type="match status" value="1"/>
</dbReference>
<organism evidence="9 10">
    <name type="scientific">Hydrogenobacter thermophilus (strain DSM 6534 / IAM 12695 / TK-6)</name>
    <dbReference type="NCBI Taxonomy" id="608538"/>
    <lineage>
        <taxon>Bacteria</taxon>
        <taxon>Pseudomonadati</taxon>
        <taxon>Aquificota</taxon>
        <taxon>Aquificia</taxon>
        <taxon>Aquificales</taxon>
        <taxon>Aquificaceae</taxon>
        <taxon>Hydrogenobacter</taxon>
    </lineage>
</organism>
<dbReference type="InterPro" id="IPR020622">
    <property type="entry name" value="Ala_racemase_pyridoxalP-BS"/>
</dbReference>
<reference evidence="9 10" key="1">
    <citation type="journal article" date="2010" name="J. Bacteriol.">
        <title>Complete genome sequence of the thermophilic, obligately chemolithoautotrophic hydrogen-oxidizing bacterium Hydrogenobacter thermophilus TK-6.</title>
        <authorList>
            <person name="Arai H."/>
            <person name="Kanbe H."/>
            <person name="Ishii M."/>
            <person name="Igarashi Y."/>
        </authorList>
    </citation>
    <scope>NUCLEOTIDE SEQUENCE [LARGE SCALE GENOMIC DNA]</scope>
    <source>
        <strain evidence="10">DSM 6534 / IAM 12695 / TK-6</strain>
    </source>
</reference>
<dbReference type="InterPro" id="IPR000821">
    <property type="entry name" value="Ala_racemase"/>
</dbReference>
<dbReference type="SUPFAM" id="SSF51419">
    <property type="entry name" value="PLP-binding barrel"/>
    <property type="match status" value="1"/>
</dbReference>
<feature type="active site" description="Proton acceptor; specific for L-alanine" evidence="5">
    <location>
        <position position="236"/>
    </location>
</feature>
<feature type="domain" description="Alanine racemase C-terminal" evidence="8">
    <location>
        <begin position="215"/>
        <end position="338"/>
    </location>
</feature>
<keyword evidence="4 5" id="KW-0413">Isomerase</keyword>
<dbReference type="GO" id="GO:0030170">
    <property type="term" value="F:pyridoxal phosphate binding"/>
    <property type="evidence" value="ECO:0007669"/>
    <property type="project" value="UniProtKB-UniRule"/>
</dbReference>
<dbReference type="SMART" id="SM01005">
    <property type="entry name" value="Ala_racemase_C"/>
    <property type="match status" value="1"/>
</dbReference>
<dbReference type="InterPro" id="IPR001608">
    <property type="entry name" value="Ala_racemase_N"/>
</dbReference>
<dbReference type="NCBIfam" id="TIGR00492">
    <property type="entry name" value="alr"/>
    <property type="match status" value="1"/>
</dbReference>
<dbReference type="HAMAP" id="MF_01201">
    <property type="entry name" value="Ala_racemase"/>
    <property type="match status" value="1"/>
</dbReference>
<name>D3DHB2_HYDTT</name>
<evidence type="ECO:0000256" key="7">
    <source>
        <dbReference type="PIRSR" id="PIRSR600821-52"/>
    </source>
</evidence>
<dbReference type="InterPro" id="IPR029066">
    <property type="entry name" value="PLP-binding_barrel"/>
</dbReference>
<comment type="cofactor">
    <cofactor evidence="2 5 6">
        <name>pyridoxal 5'-phosphate</name>
        <dbReference type="ChEBI" id="CHEBI:597326"/>
    </cofactor>
</comment>
<dbReference type="STRING" id="608538.HTH_0754"/>
<dbReference type="Gene3D" id="2.40.37.10">
    <property type="entry name" value="Lyase, Ornithine Decarboxylase, Chain A, domain 1"/>
    <property type="match status" value="1"/>
</dbReference>
<dbReference type="OrthoDB" id="9813814at2"/>
<dbReference type="PATRIC" id="fig|608538.5.peg.764"/>
<dbReference type="PROSITE" id="PS00395">
    <property type="entry name" value="ALANINE_RACEMASE"/>
    <property type="match status" value="1"/>
</dbReference>
<dbReference type="Proteomes" id="UP000002574">
    <property type="component" value="Chromosome"/>
</dbReference>
<dbReference type="AlphaFoldDB" id="D3DHB2"/>
<dbReference type="UniPathway" id="UPA00042">
    <property type="reaction ID" value="UER00497"/>
</dbReference>
<dbReference type="FunFam" id="3.20.20.10:FF:000002">
    <property type="entry name" value="Alanine racemase"/>
    <property type="match status" value="1"/>
</dbReference>
<dbReference type="eggNOG" id="COG0787">
    <property type="taxonomic scope" value="Bacteria"/>
</dbReference>
<dbReference type="EMBL" id="AP011112">
    <property type="protein sequence ID" value="BAI69214.1"/>
    <property type="molecule type" value="Genomic_DNA"/>
</dbReference>
<feature type="binding site" evidence="5 7">
    <location>
        <position position="284"/>
    </location>
    <ligand>
        <name>substrate</name>
    </ligand>
</feature>
<evidence type="ECO:0000256" key="6">
    <source>
        <dbReference type="PIRSR" id="PIRSR600821-50"/>
    </source>
</evidence>
<comment type="pathway">
    <text evidence="5">Amino-acid biosynthesis; D-alanine biosynthesis; D-alanine from L-alanine: step 1/1.</text>
</comment>
<sequence length="338" mass="37315">MARAVLEIDADAIRQNIKAIRDFSGKRVIAVVKADAYGIGAVHICPILEALDEVSSFAVACVEEGIELRKAGIKKDILILGGVFKGERKALIEYALTPVVSHEAHLRAIEGLDIGFHVKYDTGMGRLGFFEDVLIKDRRVKGVLTHLSSPLDKDFSLMQIEKFKKIVKAYSNVDIHLESSAGIVYMVPFATHVRIGLAMYGEKPAPDYPIELKRAISIKARILSVKYLPPSYPVSYSRTFITDRKKKVGVVAFGYADGLAKALSNVGCLYWKDKPLRILGNITMDMTMVDLDDTDAQVGDEVEVVGPHQSFSHLAKLAGTIPYEIMCHLSSRIKRVVV</sequence>
<feature type="binding site" evidence="5 7">
    <location>
        <position position="126"/>
    </location>
    <ligand>
        <name>substrate</name>
    </ligand>
</feature>
<dbReference type="CDD" id="cd00430">
    <property type="entry name" value="PLPDE_III_AR"/>
    <property type="match status" value="1"/>
</dbReference>
<dbReference type="KEGG" id="hte:Hydth_0754"/>
<feature type="modified residue" description="N6-(pyridoxal phosphate)lysine" evidence="5 6">
    <location>
        <position position="33"/>
    </location>
</feature>
<gene>
    <name evidence="9" type="primary">alr</name>
    <name evidence="9" type="ordered locus">HTH_0754</name>
</gene>
<comment type="similarity">
    <text evidence="5">Belongs to the alanine racemase family.</text>
</comment>
<dbReference type="Pfam" id="PF00842">
    <property type="entry name" value="Ala_racemase_C"/>
    <property type="match status" value="1"/>
</dbReference>
<dbReference type="InterPro" id="IPR009006">
    <property type="entry name" value="Ala_racemase/Decarboxylase_C"/>
</dbReference>
<dbReference type="GO" id="GO:0008784">
    <property type="term" value="F:alanine racemase activity"/>
    <property type="evidence" value="ECO:0007669"/>
    <property type="project" value="UniProtKB-UniRule"/>
</dbReference>
<evidence type="ECO:0000256" key="2">
    <source>
        <dbReference type="ARBA" id="ARBA00001933"/>
    </source>
</evidence>